<keyword evidence="3" id="KW-1185">Reference proteome</keyword>
<dbReference type="Pfam" id="PF03009">
    <property type="entry name" value="GDPD"/>
    <property type="match status" value="1"/>
</dbReference>
<name>A0A0U1M9K8_TALIS</name>
<dbReference type="PANTHER" id="PTHR43805">
    <property type="entry name" value="GLYCEROPHOSPHORYL DIESTER PHOSPHODIESTERASE"/>
    <property type="match status" value="1"/>
</dbReference>
<dbReference type="OrthoDB" id="1058301at2759"/>
<dbReference type="CDD" id="cd08570">
    <property type="entry name" value="GDPD_YPL206cp_fungi"/>
    <property type="match status" value="1"/>
</dbReference>
<dbReference type="OMA" id="RALPECW"/>
<dbReference type="Gene3D" id="3.20.20.190">
    <property type="entry name" value="Phosphatidylinositol (PI) phosphodiesterase"/>
    <property type="match status" value="1"/>
</dbReference>
<protein>
    <submittedName>
        <fullName evidence="2">Glycerophosphoryl diester phosphodiesterase</fullName>
    </submittedName>
</protein>
<dbReference type="GO" id="GO:0008081">
    <property type="term" value="F:phosphoric diester hydrolase activity"/>
    <property type="evidence" value="ECO:0007669"/>
    <property type="project" value="InterPro"/>
</dbReference>
<dbReference type="GO" id="GO:0006629">
    <property type="term" value="P:lipid metabolic process"/>
    <property type="evidence" value="ECO:0007669"/>
    <property type="project" value="InterPro"/>
</dbReference>
<dbReference type="STRING" id="28573.A0A0U1M9K8"/>
<dbReference type="InterPro" id="IPR030395">
    <property type="entry name" value="GP_PDE_dom"/>
</dbReference>
<accession>A0A0U1M9K8</accession>
<sequence length="348" mass="40261">MAESAPLLDKKRETPLPTFTFAKDTPHGKRPQAIAHRGYKAMHPENTMGAFKAAVELGVDALEVDIHLTQDRVVVLSHDPTLKRCFGKEDKIVDCNWEYLQTLRTLKNPQPMPSLRDLLEYLASPGLDDIWVLLDIKLLLPSLTDAMLGTKAAKKLDDYADDLFRAIAATFADVKPSSRPWNQRILLGCWAAKYLPLCTKHLPEYPITHIGFSVDYARQFLKVPRVGLNLFQSLMVGPRGTWLLREVKRQKADRTLLFWTVNEESWMKWSIRQEVDGVITDNPQKYLEVRKAYNKHETISHTWASWKNILGWHWIFMKRGFSFRVKHGYWVDVQKVKKNLEGWISHKS</sequence>
<dbReference type="InterPro" id="IPR017946">
    <property type="entry name" value="PLC-like_Pdiesterase_TIM-brl"/>
</dbReference>
<gene>
    <name evidence="2" type="ORF">PISL3812_09076</name>
</gene>
<evidence type="ECO:0000259" key="1">
    <source>
        <dbReference type="PROSITE" id="PS51704"/>
    </source>
</evidence>
<evidence type="ECO:0000313" key="3">
    <source>
        <dbReference type="Proteomes" id="UP000054383"/>
    </source>
</evidence>
<dbReference type="AlphaFoldDB" id="A0A0U1M9K8"/>
<evidence type="ECO:0000313" key="2">
    <source>
        <dbReference type="EMBL" id="CRG92022.1"/>
    </source>
</evidence>
<dbReference type="SUPFAM" id="SSF51695">
    <property type="entry name" value="PLC-like phosphodiesterases"/>
    <property type="match status" value="1"/>
</dbReference>
<dbReference type="EMBL" id="CVMT01000011">
    <property type="protein sequence ID" value="CRG92022.1"/>
    <property type="molecule type" value="Genomic_DNA"/>
</dbReference>
<dbReference type="PANTHER" id="PTHR43805:SF1">
    <property type="entry name" value="GP-PDE DOMAIN-CONTAINING PROTEIN"/>
    <property type="match status" value="1"/>
</dbReference>
<organism evidence="2 3">
    <name type="scientific">Talaromyces islandicus</name>
    <name type="common">Penicillium islandicum</name>
    <dbReference type="NCBI Taxonomy" id="28573"/>
    <lineage>
        <taxon>Eukaryota</taxon>
        <taxon>Fungi</taxon>
        <taxon>Dikarya</taxon>
        <taxon>Ascomycota</taxon>
        <taxon>Pezizomycotina</taxon>
        <taxon>Eurotiomycetes</taxon>
        <taxon>Eurotiomycetidae</taxon>
        <taxon>Eurotiales</taxon>
        <taxon>Trichocomaceae</taxon>
        <taxon>Talaromyces</taxon>
        <taxon>Talaromyces sect. Islandici</taxon>
    </lineage>
</organism>
<proteinExistence type="predicted"/>
<dbReference type="PROSITE" id="PS51704">
    <property type="entry name" value="GP_PDE"/>
    <property type="match status" value="1"/>
</dbReference>
<dbReference type="Proteomes" id="UP000054383">
    <property type="component" value="Unassembled WGS sequence"/>
</dbReference>
<reference evidence="2 3" key="1">
    <citation type="submission" date="2015-04" db="EMBL/GenBank/DDBJ databases">
        <authorList>
            <person name="Syromyatnikov M.Y."/>
            <person name="Popov V.N."/>
        </authorList>
    </citation>
    <scope>NUCLEOTIDE SEQUENCE [LARGE SCALE GENOMIC DNA]</scope>
    <source>
        <strain evidence="2">WF-38-12</strain>
    </source>
</reference>
<feature type="domain" description="GP-PDE" evidence="1">
    <location>
        <begin position="31"/>
        <end position="290"/>
    </location>
</feature>